<sequence length="133" mass="13189">MKMHLMVVALVSLVTACGGSVQQVEEPAPASVEEALEIGGSKCGENVCGIGSYCCNSSCGICAPKGASCPAVVCNPTTAQPETKPELEPSADISIGTGGPCGSNYCGKGYFCCNPGCGVCAPEGGGCPDVMCE</sequence>
<organism evidence="1 2">
    <name type="scientific">Archangium minus</name>
    <dbReference type="NCBI Taxonomy" id="83450"/>
    <lineage>
        <taxon>Bacteria</taxon>
        <taxon>Pseudomonadati</taxon>
        <taxon>Myxococcota</taxon>
        <taxon>Myxococcia</taxon>
        <taxon>Myxococcales</taxon>
        <taxon>Cystobacterineae</taxon>
        <taxon>Archangiaceae</taxon>
        <taxon>Archangium</taxon>
    </lineage>
</organism>
<dbReference type="PROSITE" id="PS51257">
    <property type="entry name" value="PROKAR_LIPOPROTEIN"/>
    <property type="match status" value="1"/>
</dbReference>
<reference evidence="1 2" key="1">
    <citation type="submission" date="2019-08" db="EMBL/GenBank/DDBJ databases">
        <title>Archangium and Cystobacter genomes.</title>
        <authorList>
            <person name="Chen I.-C.K."/>
            <person name="Wielgoss S."/>
        </authorList>
    </citation>
    <scope>NUCLEOTIDE SEQUENCE [LARGE SCALE GENOMIC DNA]</scope>
    <source>
        <strain evidence="1 2">Cbm 6</strain>
    </source>
</reference>
<dbReference type="EMBL" id="CP043494">
    <property type="protein sequence ID" value="WNG49427.1"/>
    <property type="molecule type" value="Genomic_DNA"/>
</dbReference>
<evidence type="ECO:0000313" key="1">
    <source>
        <dbReference type="EMBL" id="WNG49427.1"/>
    </source>
</evidence>
<accession>A0ABY9X201</accession>
<dbReference type="RefSeq" id="WP_395807313.1">
    <property type="nucleotide sequence ID" value="NZ_CP043494.1"/>
</dbReference>
<evidence type="ECO:0000313" key="2">
    <source>
        <dbReference type="Proteomes" id="UP001611383"/>
    </source>
</evidence>
<dbReference type="Proteomes" id="UP001611383">
    <property type="component" value="Chromosome"/>
</dbReference>
<proteinExistence type="predicted"/>
<gene>
    <name evidence="1" type="ORF">F0U60_38885</name>
</gene>
<keyword evidence="2" id="KW-1185">Reference proteome</keyword>
<name>A0ABY9X201_9BACT</name>
<protein>
    <submittedName>
        <fullName evidence="1">Uncharacterized protein</fullName>
    </submittedName>
</protein>